<dbReference type="InterPro" id="IPR017938">
    <property type="entry name" value="Riboflavin_synthase-like_b-brl"/>
</dbReference>
<dbReference type="Proteomes" id="UP000578686">
    <property type="component" value="Unassembled WGS sequence"/>
</dbReference>
<accession>A0A7X6D1U1</accession>
<name>A0A7X6D1U1_9ACTN</name>
<dbReference type="CDD" id="cd06193">
    <property type="entry name" value="siderophore_interacting"/>
    <property type="match status" value="1"/>
</dbReference>
<dbReference type="SUPFAM" id="SSF63380">
    <property type="entry name" value="Riboflavin synthase domain-like"/>
    <property type="match status" value="1"/>
</dbReference>
<protein>
    <submittedName>
        <fullName evidence="2">Siderophore-interacting protein</fullName>
    </submittedName>
</protein>
<dbReference type="Gene3D" id="3.40.50.80">
    <property type="entry name" value="Nucleotide-binding domain of ferredoxin-NADP reductase (FNR) module"/>
    <property type="match status" value="1"/>
</dbReference>
<proteinExistence type="predicted"/>
<dbReference type="InterPro" id="IPR017927">
    <property type="entry name" value="FAD-bd_FR_type"/>
</dbReference>
<dbReference type="InterPro" id="IPR039374">
    <property type="entry name" value="SIP_fam"/>
</dbReference>
<dbReference type="AlphaFoldDB" id="A0A7X6D1U1"/>
<dbReference type="InterPro" id="IPR007037">
    <property type="entry name" value="SIP_rossman_dom"/>
</dbReference>
<dbReference type="PROSITE" id="PS51384">
    <property type="entry name" value="FAD_FR"/>
    <property type="match status" value="1"/>
</dbReference>
<sequence>MNDRPARPANPTHIGRVLRTEQLTDHMIRVTFGGEGLRDFATGPYTDSYVKLVFPRPGVDYPQPLDVAAIRRDRPRDQWPLTRTYTVRSFDPAGPELVIDFVHHGDTGLAGPWAASAAPGDELAILGPGGGYAPDPQADWHLLVGDESALPAIAASVAELPAGARARVFLEIGDPGEEQKLQPPAGEVDIVWVDRSSGGYGEALLAAVTAADLPAGTGQAFVHGEAHWVKSLRRHLRHERGMKPAQLSISGYWRRGADEDGWQAGKAEWNRRVEEEQEQAAA</sequence>
<evidence type="ECO:0000259" key="1">
    <source>
        <dbReference type="PROSITE" id="PS51384"/>
    </source>
</evidence>
<dbReference type="InterPro" id="IPR039261">
    <property type="entry name" value="FNR_nucleotide-bd"/>
</dbReference>
<dbReference type="Gene3D" id="2.40.30.10">
    <property type="entry name" value="Translation factors"/>
    <property type="match status" value="1"/>
</dbReference>
<dbReference type="FunFam" id="2.40.30.10:FF:000131">
    <property type="entry name" value="NADPH-dependent ferric siderophore reductase"/>
    <property type="match status" value="1"/>
</dbReference>
<dbReference type="PANTHER" id="PTHR30157:SF0">
    <property type="entry name" value="NADPH-DEPENDENT FERRIC-CHELATE REDUCTASE"/>
    <property type="match status" value="1"/>
</dbReference>
<dbReference type="PANTHER" id="PTHR30157">
    <property type="entry name" value="FERRIC REDUCTASE, NADPH-DEPENDENT"/>
    <property type="match status" value="1"/>
</dbReference>
<dbReference type="GO" id="GO:0016491">
    <property type="term" value="F:oxidoreductase activity"/>
    <property type="evidence" value="ECO:0007669"/>
    <property type="project" value="InterPro"/>
</dbReference>
<evidence type="ECO:0000313" key="3">
    <source>
        <dbReference type="Proteomes" id="UP000578686"/>
    </source>
</evidence>
<dbReference type="EMBL" id="JAAVJD010000099">
    <property type="protein sequence ID" value="NJQ06662.1"/>
    <property type="molecule type" value="Genomic_DNA"/>
</dbReference>
<reference evidence="2 3" key="1">
    <citation type="submission" date="2020-03" db="EMBL/GenBank/DDBJ databases">
        <title>Draft genome of Streptomyces sp. ventii, isolated from the Axial Seamount in the Pacific Ocean, and resequencing of the two type strains Streptomyces lonarensis strain NCL 716 and Streptomyces bohaiensis strain 11A07.</title>
        <authorList>
            <person name="Loughran R.M."/>
            <person name="Pfannmuller K.M."/>
            <person name="Wasson B.J."/>
            <person name="Deadmond M.C."/>
            <person name="Paddock B.E."/>
            <person name="Koyack M.J."/>
            <person name="Gallegos D.A."/>
            <person name="Mitchell E.A."/>
            <person name="Ushijima B."/>
            <person name="Saw J.H."/>
            <person name="Mcphail K.L."/>
            <person name="Videau P."/>
        </authorList>
    </citation>
    <scope>NUCLEOTIDE SEQUENCE [LARGE SCALE GENOMIC DNA]</scope>
    <source>
        <strain evidence="2 3">NCL716</strain>
    </source>
</reference>
<keyword evidence="3" id="KW-1185">Reference proteome</keyword>
<dbReference type="RefSeq" id="WP_167970985.1">
    <property type="nucleotide sequence ID" value="NZ_BHZG01000272.1"/>
</dbReference>
<evidence type="ECO:0000313" key="2">
    <source>
        <dbReference type="EMBL" id="NJQ06662.1"/>
    </source>
</evidence>
<dbReference type="Pfam" id="PF04954">
    <property type="entry name" value="SIP"/>
    <property type="match status" value="1"/>
</dbReference>
<feature type="domain" description="FAD-binding FR-type" evidence="1">
    <location>
        <begin position="10"/>
        <end position="135"/>
    </location>
</feature>
<dbReference type="InterPro" id="IPR013113">
    <property type="entry name" value="SIP_FAD-bd"/>
</dbReference>
<organism evidence="2 3">
    <name type="scientific">Streptomyces lonarensis</name>
    <dbReference type="NCBI Taxonomy" id="700599"/>
    <lineage>
        <taxon>Bacteria</taxon>
        <taxon>Bacillati</taxon>
        <taxon>Actinomycetota</taxon>
        <taxon>Actinomycetes</taxon>
        <taxon>Kitasatosporales</taxon>
        <taxon>Streptomycetaceae</taxon>
        <taxon>Streptomyces</taxon>
    </lineage>
</organism>
<gene>
    <name evidence="2" type="ORF">HCN56_13980</name>
</gene>
<dbReference type="Pfam" id="PF08021">
    <property type="entry name" value="FAD_binding_9"/>
    <property type="match status" value="1"/>
</dbReference>
<comment type="caution">
    <text evidence="2">The sequence shown here is derived from an EMBL/GenBank/DDBJ whole genome shotgun (WGS) entry which is preliminary data.</text>
</comment>